<evidence type="ECO:0000256" key="5">
    <source>
        <dbReference type="ARBA" id="ARBA00023136"/>
    </source>
</evidence>
<dbReference type="OrthoDB" id="10071849at2759"/>
<evidence type="ECO:0000313" key="9">
    <source>
        <dbReference type="Proteomes" id="UP000593567"/>
    </source>
</evidence>
<comment type="subcellular location">
    <subcellularLocation>
        <location evidence="1">Membrane</location>
        <topology evidence="1">Multi-pass membrane protein</topology>
    </subcellularLocation>
</comment>
<protein>
    <submittedName>
        <fullName evidence="8">Uncharacterized protein</fullName>
    </submittedName>
</protein>
<accession>A0A7J7JSQ8</accession>
<comment type="similarity">
    <text evidence="2">Belongs to the MS4A family.</text>
</comment>
<organism evidence="8 9">
    <name type="scientific">Bugula neritina</name>
    <name type="common">Brown bryozoan</name>
    <name type="synonym">Sertularia neritina</name>
    <dbReference type="NCBI Taxonomy" id="10212"/>
    <lineage>
        <taxon>Eukaryota</taxon>
        <taxon>Metazoa</taxon>
        <taxon>Spiralia</taxon>
        <taxon>Lophotrochozoa</taxon>
        <taxon>Bryozoa</taxon>
        <taxon>Gymnolaemata</taxon>
        <taxon>Cheilostomatida</taxon>
        <taxon>Flustrina</taxon>
        <taxon>Buguloidea</taxon>
        <taxon>Bugulidae</taxon>
        <taxon>Bugula</taxon>
    </lineage>
</organism>
<gene>
    <name evidence="8" type="ORF">EB796_013192</name>
</gene>
<dbReference type="PANTHER" id="PTHR23320:SF130">
    <property type="entry name" value="TRANSMEMBRANE PROTEIN 212"/>
    <property type="match status" value="1"/>
</dbReference>
<sequence>MHSTQQVHVQQPVTIVTQPAPQNDLEDKFQPSALSQMKVLSIMQIVMGVLCIIFGITLAALDYSSYLSSTSEIGVIGYGIWIGLYFILVGGIGMGAVSQNSNGWIVSTMVLNILCSAVWCWMLLSFSSAGLVSMSLNECIWFFCSSNHIADVFYAMDGMMLIMSIIQFVITIWCAALCCGAVCRCCKHTAPSTHMIHYNNGMGTQVMYPSVPMYSTGYHTGMNQAFSVTVQQPQPMGVNYGMQPQPMGGYAIQQQAPPSYVTHSQGPPSYASQAIPPTNKF</sequence>
<comment type="caution">
    <text evidence="8">The sequence shown here is derived from an EMBL/GenBank/DDBJ whole genome shotgun (WGS) entry which is preliminary data.</text>
</comment>
<feature type="transmembrane region" description="Helical" evidence="7">
    <location>
        <begin position="104"/>
        <end position="124"/>
    </location>
</feature>
<feature type="transmembrane region" description="Helical" evidence="7">
    <location>
        <begin position="39"/>
        <end position="61"/>
    </location>
</feature>
<evidence type="ECO:0000256" key="6">
    <source>
        <dbReference type="SAM" id="MobiDB-lite"/>
    </source>
</evidence>
<keyword evidence="9" id="KW-1185">Reference proteome</keyword>
<evidence type="ECO:0000256" key="2">
    <source>
        <dbReference type="ARBA" id="ARBA00009565"/>
    </source>
</evidence>
<feature type="transmembrane region" description="Helical" evidence="7">
    <location>
        <begin position="73"/>
        <end position="97"/>
    </location>
</feature>
<evidence type="ECO:0000313" key="8">
    <source>
        <dbReference type="EMBL" id="KAF6028496.1"/>
    </source>
</evidence>
<dbReference type="Proteomes" id="UP000593567">
    <property type="component" value="Unassembled WGS sequence"/>
</dbReference>
<dbReference type="AlphaFoldDB" id="A0A7J7JSQ8"/>
<dbReference type="InterPro" id="IPR007237">
    <property type="entry name" value="CD20-like"/>
</dbReference>
<feature type="transmembrane region" description="Helical" evidence="7">
    <location>
        <begin position="161"/>
        <end position="183"/>
    </location>
</feature>
<dbReference type="PANTHER" id="PTHR23320">
    <property type="entry name" value="MEMBRANE-SPANNING 4-DOMAINS SUBFAMILY A MS4A -RELATED"/>
    <property type="match status" value="1"/>
</dbReference>
<dbReference type="InterPro" id="IPR030417">
    <property type="entry name" value="MS4A"/>
</dbReference>
<evidence type="ECO:0000256" key="4">
    <source>
        <dbReference type="ARBA" id="ARBA00022989"/>
    </source>
</evidence>
<feature type="region of interest" description="Disordered" evidence="6">
    <location>
        <begin position="258"/>
        <end position="281"/>
    </location>
</feature>
<dbReference type="EMBL" id="VXIV02001945">
    <property type="protein sequence ID" value="KAF6028496.1"/>
    <property type="molecule type" value="Genomic_DNA"/>
</dbReference>
<evidence type="ECO:0000256" key="1">
    <source>
        <dbReference type="ARBA" id="ARBA00004141"/>
    </source>
</evidence>
<dbReference type="Pfam" id="PF04103">
    <property type="entry name" value="CD20"/>
    <property type="match status" value="1"/>
</dbReference>
<keyword evidence="5 7" id="KW-0472">Membrane</keyword>
<name>A0A7J7JSQ8_BUGNE</name>
<proteinExistence type="inferred from homology"/>
<dbReference type="GO" id="GO:0016020">
    <property type="term" value="C:membrane"/>
    <property type="evidence" value="ECO:0007669"/>
    <property type="project" value="UniProtKB-SubCell"/>
</dbReference>
<evidence type="ECO:0000256" key="7">
    <source>
        <dbReference type="SAM" id="Phobius"/>
    </source>
</evidence>
<evidence type="ECO:0000256" key="3">
    <source>
        <dbReference type="ARBA" id="ARBA00022692"/>
    </source>
</evidence>
<reference evidence="8" key="1">
    <citation type="submission" date="2020-06" db="EMBL/GenBank/DDBJ databases">
        <title>Draft genome of Bugula neritina, a colonial animal packing powerful symbionts and potential medicines.</title>
        <authorList>
            <person name="Rayko M."/>
        </authorList>
    </citation>
    <scope>NUCLEOTIDE SEQUENCE [LARGE SCALE GENOMIC DNA]</scope>
    <source>
        <strain evidence="8">Kwan_BN1</strain>
    </source>
</reference>
<keyword evidence="3 7" id="KW-0812">Transmembrane</keyword>
<keyword evidence="4 7" id="KW-1133">Transmembrane helix</keyword>